<dbReference type="InterPro" id="IPR041375">
    <property type="entry name" value="VapC45_PIN-like"/>
</dbReference>
<protein>
    <recommendedName>
        <fullName evidence="1">VapC45 PIN like domain-containing protein</fullName>
    </recommendedName>
</protein>
<evidence type="ECO:0000313" key="2">
    <source>
        <dbReference type="EMBL" id="CAR72275.1"/>
    </source>
</evidence>
<dbReference type="AlphaFoldDB" id="A0A0H3N0K4"/>
<dbReference type="Proteomes" id="UP000006900">
    <property type="component" value="Chromosome"/>
</dbReference>
<sequence length="83" mass="9558">MSWEKFASDGKRHSGGPPLHCTYCARHLIDALLPKIPKSIDDSDWIIDVGERGWVVITNYKRIRISSIEVQMLIEHHLKVVHL</sequence>
<accession>A0A0H3N0K4</accession>
<dbReference type="EMBL" id="FM211192">
    <property type="protein sequence ID" value="CAR72275.1"/>
    <property type="molecule type" value="Genomic_DNA"/>
</dbReference>
<dbReference type="KEGG" id="mlb:MLBr02178"/>
<dbReference type="Pfam" id="PF18478">
    <property type="entry name" value="PIN_10"/>
    <property type="match status" value="1"/>
</dbReference>
<name>A0A0H3N0K4_MYCLB</name>
<dbReference type="HOGENOM" id="CLU_2538948_0_0_11"/>
<gene>
    <name evidence="2" type="ordered locus">MLBr02178</name>
</gene>
<reference evidence="2 3" key="1">
    <citation type="journal article" date="2009" name="Nat. Genet.">
        <title>Comparative genomic and phylogeographic analysis of Mycobacterium leprae.</title>
        <authorList>
            <person name="Monot M."/>
            <person name="Honore N."/>
            <person name="Garnier T."/>
            <person name="Zidane N."/>
            <person name="Sherafi D."/>
            <person name="Paniz-Mondolfi A."/>
            <person name="Matsuoka M."/>
            <person name="Taylor G.M."/>
            <person name="Donoghue H.D."/>
            <person name="Bouwman A."/>
            <person name="Mays S."/>
            <person name="Watson C."/>
            <person name="Lockwood D."/>
            <person name="Khamispour A."/>
            <person name="Dowlati Y."/>
            <person name="Jianping S."/>
            <person name="Rea T.H."/>
            <person name="Vera-Cabrera L."/>
            <person name="Stefani M.M."/>
            <person name="Banu S."/>
            <person name="Macdonald M."/>
            <person name="Sapkota B.R."/>
            <person name="Spencer J.S."/>
            <person name="Thomas J."/>
            <person name="Harshman K."/>
            <person name="Singh P."/>
            <person name="Busso P."/>
            <person name="Gattiker A."/>
            <person name="Rougemont J."/>
            <person name="Brennan P.J."/>
            <person name="Cole S.T."/>
        </authorList>
    </citation>
    <scope>NUCLEOTIDE SEQUENCE [LARGE SCALE GENOMIC DNA]</scope>
    <source>
        <strain evidence="3">Br4923</strain>
    </source>
</reference>
<evidence type="ECO:0000259" key="1">
    <source>
        <dbReference type="Pfam" id="PF18478"/>
    </source>
</evidence>
<organism evidence="2 3">
    <name type="scientific">Mycobacterium leprae (strain Br4923)</name>
    <dbReference type="NCBI Taxonomy" id="561304"/>
    <lineage>
        <taxon>Bacteria</taxon>
        <taxon>Bacillati</taxon>
        <taxon>Actinomycetota</taxon>
        <taxon>Actinomycetes</taxon>
        <taxon>Mycobacteriales</taxon>
        <taxon>Mycobacteriaceae</taxon>
        <taxon>Mycobacterium</taxon>
    </lineage>
</organism>
<evidence type="ECO:0000313" key="3">
    <source>
        <dbReference type="Proteomes" id="UP000006900"/>
    </source>
</evidence>
<feature type="domain" description="VapC45 PIN like" evidence="1">
    <location>
        <begin position="37"/>
        <end position="83"/>
    </location>
</feature>
<proteinExistence type="predicted"/>